<evidence type="ECO:0000313" key="3">
    <source>
        <dbReference type="Proteomes" id="UP000824976"/>
    </source>
</evidence>
<keyword evidence="3" id="KW-1185">Reference proteome</keyword>
<accession>A0ABX8W1C0</accession>
<evidence type="ECO:0000256" key="1">
    <source>
        <dbReference type="SAM" id="Phobius"/>
    </source>
</evidence>
<dbReference type="RefSeq" id="WP_220178350.1">
    <property type="nucleotide sequence ID" value="NZ_CP040817.1"/>
</dbReference>
<keyword evidence="1" id="KW-0812">Transmembrane</keyword>
<protein>
    <submittedName>
        <fullName evidence="2">Uncharacterized protein</fullName>
    </submittedName>
</protein>
<keyword evidence="1" id="KW-0472">Membrane</keyword>
<dbReference type="EMBL" id="CP040817">
    <property type="protein sequence ID" value="QYM92270.1"/>
    <property type="molecule type" value="Genomic_DNA"/>
</dbReference>
<feature type="transmembrane region" description="Helical" evidence="1">
    <location>
        <begin position="34"/>
        <end position="52"/>
    </location>
</feature>
<keyword evidence="1" id="KW-1133">Transmembrane helix</keyword>
<proteinExistence type="predicted"/>
<reference evidence="2 3" key="1">
    <citation type="submission" date="2019-06" db="EMBL/GenBank/DDBJ databases">
        <title>Complete genome of Dickeya zeae PL65.</title>
        <authorList>
            <person name="Boluk G."/>
            <person name="Arif M."/>
        </authorList>
    </citation>
    <scope>NUCLEOTIDE SEQUENCE [LARGE SCALE GENOMIC DNA]</scope>
    <source>
        <strain evidence="2 3">PL65</strain>
    </source>
</reference>
<dbReference type="Proteomes" id="UP000824976">
    <property type="component" value="Chromosome"/>
</dbReference>
<organism evidence="2 3">
    <name type="scientific">Dickeya zeae</name>
    <dbReference type="NCBI Taxonomy" id="204042"/>
    <lineage>
        <taxon>Bacteria</taxon>
        <taxon>Pseudomonadati</taxon>
        <taxon>Pseudomonadota</taxon>
        <taxon>Gammaproteobacteria</taxon>
        <taxon>Enterobacterales</taxon>
        <taxon>Pectobacteriaceae</taxon>
        <taxon>Dickeya</taxon>
    </lineage>
</organism>
<evidence type="ECO:0000313" key="2">
    <source>
        <dbReference type="EMBL" id="QYM92270.1"/>
    </source>
</evidence>
<gene>
    <name evidence="2" type="ORF">FGI21_10485</name>
</gene>
<sequence length="62" mass="7217">MRDNAPQRVYTGLTNRKPQEPMSPVAYFITQQRMAYLIIFVTAGSIGNRLLLRDTLYRHGIY</sequence>
<name>A0ABX8W1C0_9GAMM</name>